<evidence type="ECO:0008006" key="4">
    <source>
        <dbReference type="Google" id="ProtNLM"/>
    </source>
</evidence>
<dbReference type="STRING" id="708126.BW727_100533"/>
<dbReference type="AlphaFoldDB" id="A0A1S6IMZ0"/>
<evidence type="ECO:0000313" key="3">
    <source>
        <dbReference type="Proteomes" id="UP000188993"/>
    </source>
</evidence>
<keyword evidence="3" id="KW-1185">Reference proteome</keyword>
<evidence type="ECO:0000256" key="1">
    <source>
        <dbReference type="SAM" id="MobiDB-lite"/>
    </source>
</evidence>
<dbReference type="Proteomes" id="UP000188993">
    <property type="component" value="Chromosome"/>
</dbReference>
<name>A0A1S6IMZ0_9LACT</name>
<dbReference type="OrthoDB" id="2165673at2"/>
<dbReference type="EMBL" id="CP019728">
    <property type="protein sequence ID" value="AQS52926.1"/>
    <property type="molecule type" value="Genomic_DNA"/>
</dbReference>
<organism evidence="2 3">
    <name type="scientific">Jeotgalibaca dankookensis</name>
    <dbReference type="NCBI Taxonomy" id="708126"/>
    <lineage>
        <taxon>Bacteria</taxon>
        <taxon>Bacillati</taxon>
        <taxon>Bacillota</taxon>
        <taxon>Bacilli</taxon>
        <taxon>Lactobacillales</taxon>
        <taxon>Carnobacteriaceae</taxon>
        <taxon>Jeotgalibaca</taxon>
    </lineage>
</organism>
<accession>A0A1S6IMZ0</accession>
<protein>
    <recommendedName>
        <fullName evidence="4">YolD-like protein</fullName>
    </recommendedName>
</protein>
<proteinExistence type="predicted"/>
<dbReference type="KEGG" id="jda:BW727_100533"/>
<evidence type="ECO:0000313" key="2">
    <source>
        <dbReference type="EMBL" id="AQS52926.1"/>
    </source>
</evidence>
<feature type="region of interest" description="Disordered" evidence="1">
    <location>
        <begin position="1"/>
        <end position="23"/>
    </location>
</feature>
<gene>
    <name evidence="2" type="ORF">BW727_100533</name>
</gene>
<feature type="compositionally biased region" description="Basic residues" evidence="1">
    <location>
        <begin position="1"/>
        <end position="11"/>
    </location>
</feature>
<sequence>MENNHSRHFRPVTKQFTRSTREQQKKVHSIQPELIDSIMPLYQIIRFANQASKHQLKVYTTIEFKRANGSYTRKTFKGIFRSLVNENRQIVFETNNPNITYILSIEQLLAIQLAEV</sequence>
<reference evidence="2 3" key="1">
    <citation type="journal article" date="2014" name="Int. J. Syst. Evol. Microbiol.">
        <title>Jeotgalibaca dankookensis gen. nov., sp. nov., a member of the family Carnobacteriaceae, isolated from seujeot (Korean traditional food).</title>
        <authorList>
            <person name="Lee D.G."/>
            <person name="Trujillo M.E."/>
            <person name="Kang H."/>
            <person name="Ahn T.Y."/>
        </authorList>
    </citation>
    <scope>NUCLEOTIDE SEQUENCE [LARGE SCALE GENOMIC DNA]</scope>
    <source>
        <strain evidence="2 3">EX-07</strain>
    </source>
</reference>
<dbReference type="RefSeq" id="WP_062467694.1">
    <property type="nucleotide sequence ID" value="NZ_BBYN01000001.1"/>
</dbReference>